<dbReference type="Proteomes" id="UP001183390">
    <property type="component" value="Unassembled WGS sequence"/>
</dbReference>
<dbReference type="InterPro" id="IPR023286">
    <property type="entry name" value="ABATE_dom_sf"/>
</dbReference>
<protein>
    <submittedName>
        <fullName evidence="2">CGNR zinc finger domain-containing protein</fullName>
    </submittedName>
</protein>
<sequence>MTVPSRPLVGEPIAMDLINTRWVSGGTRHDLFDGPTGLARWLTEAGLGARFDADPAALPPLLRARDAIAVLVAAPDDPGATAELNAILEHGTVRRTLAEGAPRTAVAFDAPAWGPAWTAADGYLDLLAAPDRIRRCAHPDCVLYFYDTSKNGTRRWCSMAGCGNRAKAARHHARERTGRGA</sequence>
<organism evidence="2 3">
    <name type="scientific">Nocardiopsis lambiniae</name>
    <dbReference type="NCBI Taxonomy" id="3075539"/>
    <lineage>
        <taxon>Bacteria</taxon>
        <taxon>Bacillati</taxon>
        <taxon>Actinomycetota</taxon>
        <taxon>Actinomycetes</taxon>
        <taxon>Streptosporangiales</taxon>
        <taxon>Nocardiopsidaceae</taxon>
        <taxon>Nocardiopsis</taxon>
    </lineage>
</organism>
<dbReference type="Pfam" id="PF07336">
    <property type="entry name" value="ABATE"/>
    <property type="match status" value="1"/>
</dbReference>
<accession>A0ABU2MB40</accession>
<gene>
    <name evidence="2" type="ORF">RM479_15910</name>
</gene>
<dbReference type="PANTHER" id="PTHR35525:SF3">
    <property type="entry name" value="BLL6575 PROTEIN"/>
    <property type="match status" value="1"/>
</dbReference>
<feature type="domain" description="Zinc finger CGNR" evidence="1">
    <location>
        <begin position="132"/>
        <end position="174"/>
    </location>
</feature>
<evidence type="ECO:0000313" key="2">
    <source>
        <dbReference type="EMBL" id="MDT0329897.1"/>
    </source>
</evidence>
<proteinExistence type="predicted"/>
<reference evidence="3" key="1">
    <citation type="submission" date="2023-07" db="EMBL/GenBank/DDBJ databases">
        <title>30 novel species of actinomycetes from the DSMZ collection.</title>
        <authorList>
            <person name="Nouioui I."/>
        </authorList>
    </citation>
    <scope>NUCLEOTIDE SEQUENCE [LARGE SCALE GENOMIC DNA]</scope>
    <source>
        <strain evidence="3">DSM 44743</strain>
    </source>
</reference>
<dbReference type="PANTHER" id="PTHR35525">
    <property type="entry name" value="BLL6575 PROTEIN"/>
    <property type="match status" value="1"/>
</dbReference>
<dbReference type="InterPro" id="IPR021005">
    <property type="entry name" value="Znf_CGNR"/>
</dbReference>
<dbReference type="Gene3D" id="1.10.3300.10">
    <property type="entry name" value="Jann2411-like domain"/>
    <property type="match status" value="1"/>
</dbReference>
<evidence type="ECO:0000313" key="3">
    <source>
        <dbReference type="Proteomes" id="UP001183390"/>
    </source>
</evidence>
<keyword evidence="3" id="KW-1185">Reference proteome</keyword>
<name>A0ABU2MB40_9ACTN</name>
<dbReference type="EMBL" id="JAVREP010000010">
    <property type="protein sequence ID" value="MDT0329897.1"/>
    <property type="molecule type" value="Genomic_DNA"/>
</dbReference>
<dbReference type="SUPFAM" id="SSF160904">
    <property type="entry name" value="Jann2411-like"/>
    <property type="match status" value="1"/>
</dbReference>
<dbReference type="RefSeq" id="WP_311512677.1">
    <property type="nucleotide sequence ID" value="NZ_JAVREP010000010.1"/>
</dbReference>
<comment type="caution">
    <text evidence="2">The sequence shown here is derived from an EMBL/GenBank/DDBJ whole genome shotgun (WGS) entry which is preliminary data.</text>
</comment>
<evidence type="ECO:0000259" key="1">
    <source>
        <dbReference type="Pfam" id="PF11706"/>
    </source>
</evidence>
<dbReference type="Pfam" id="PF11706">
    <property type="entry name" value="zf-CGNR"/>
    <property type="match status" value="1"/>
</dbReference>
<dbReference type="InterPro" id="IPR010852">
    <property type="entry name" value="ABATE"/>
</dbReference>